<feature type="transmembrane region" description="Helical" evidence="2">
    <location>
        <begin position="87"/>
        <end position="107"/>
    </location>
</feature>
<feature type="region of interest" description="Disordered" evidence="1">
    <location>
        <begin position="27"/>
        <end position="74"/>
    </location>
</feature>
<dbReference type="InterPro" id="IPR002018">
    <property type="entry name" value="CarbesteraseB"/>
</dbReference>
<feature type="domain" description="Carboxylesterase type B" evidence="3">
    <location>
        <begin position="126"/>
        <end position="635"/>
    </location>
</feature>
<dbReference type="OrthoDB" id="408631at2759"/>
<keyword evidence="5" id="KW-1185">Reference proteome</keyword>
<dbReference type="Gene3D" id="3.40.50.1820">
    <property type="entry name" value="alpha/beta hydrolase"/>
    <property type="match status" value="1"/>
</dbReference>
<dbReference type="EMBL" id="DF977499">
    <property type="protein sequence ID" value="GAP90985.1"/>
    <property type="molecule type" value="Genomic_DNA"/>
</dbReference>
<accession>A0A1W2TR93</accession>
<dbReference type="Proteomes" id="UP000054516">
    <property type="component" value="Unassembled WGS sequence"/>
</dbReference>
<dbReference type="Pfam" id="PF00135">
    <property type="entry name" value="COesterase"/>
    <property type="match status" value="1"/>
</dbReference>
<evidence type="ECO:0000256" key="1">
    <source>
        <dbReference type="SAM" id="MobiDB-lite"/>
    </source>
</evidence>
<evidence type="ECO:0000256" key="2">
    <source>
        <dbReference type="SAM" id="Phobius"/>
    </source>
</evidence>
<dbReference type="STRING" id="77044.A0A1W2TR93"/>
<dbReference type="AlphaFoldDB" id="A0A1W2TR93"/>
<dbReference type="InterPro" id="IPR029058">
    <property type="entry name" value="AB_hydrolase_fold"/>
</dbReference>
<name>A0A1W2TR93_ROSNE</name>
<gene>
    <name evidence="4" type="ORF">SAMD00023353_5400650</name>
</gene>
<organism evidence="4">
    <name type="scientific">Rosellinia necatrix</name>
    <name type="common">White root-rot fungus</name>
    <dbReference type="NCBI Taxonomy" id="77044"/>
    <lineage>
        <taxon>Eukaryota</taxon>
        <taxon>Fungi</taxon>
        <taxon>Dikarya</taxon>
        <taxon>Ascomycota</taxon>
        <taxon>Pezizomycotina</taxon>
        <taxon>Sordariomycetes</taxon>
        <taxon>Xylariomycetidae</taxon>
        <taxon>Xylariales</taxon>
        <taxon>Xylariaceae</taxon>
        <taxon>Rosellinia</taxon>
    </lineage>
</organism>
<proteinExistence type="predicted"/>
<evidence type="ECO:0000313" key="5">
    <source>
        <dbReference type="Proteomes" id="UP000054516"/>
    </source>
</evidence>
<evidence type="ECO:0000259" key="3">
    <source>
        <dbReference type="Pfam" id="PF00135"/>
    </source>
</evidence>
<reference evidence="4" key="1">
    <citation type="submission" date="2016-03" db="EMBL/GenBank/DDBJ databases">
        <title>Draft genome sequence of Rosellinia necatrix.</title>
        <authorList>
            <person name="Kanematsu S."/>
        </authorList>
    </citation>
    <scope>NUCLEOTIDE SEQUENCE [LARGE SCALE GENOMIC DNA]</scope>
    <source>
        <strain evidence="4">W97</strain>
    </source>
</reference>
<keyword evidence="2" id="KW-0812">Transmembrane</keyword>
<keyword evidence="2" id="KW-0472">Membrane</keyword>
<evidence type="ECO:0000313" key="4">
    <source>
        <dbReference type="EMBL" id="GAP90985.1"/>
    </source>
</evidence>
<dbReference type="PANTHER" id="PTHR11559">
    <property type="entry name" value="CARBOXYLESTERASE"/>
    <property type="match status" value="1"/>
</dbReference>
<protein>
    <submittedName>
        <fullName evidence="4">Putative carboxylesterase 3</fullName>
    </submittedName>
</protein>
<dbReference type="InterPro" id="IPR050309">
    <property type="entry name" value="Type-B_Carboxylest/Lipase"/>
</dbReference>
<dbReference type="SUPFAM" id="SSF53474">
    <property type="entry name" value="alpha/beta-Hydrolases"/>
    <property type="match status" value="1"/>
</dbReference>
<keyword evidence="2" id="KW-1133">Transmembrane helix</keyword>
<sequence>MKDALLLQLPSWPSRVLFLRHGRRGAATNDDNDDSNHSRDISSGSSTDDTDLEVNKPPAMVGSEPAYQRLQSPGAPVPRFRRRRIRWALFSILIFGTVTIILLSTLLSRHAVGGFDTLFKKTCNITLPQGNYLGQVIGPSTSSPRAIQAFVGIPYAKSTAGENRFQPPQPLDIRTDSDVLYHALKYGEICPQGKPGTPGQGENCLNVNIYRPHFGDDATSIAAEEQRLSVDSKKLPVVVYVHGGGFNMGCGKERDMASFAAFADSPIVALSFNYRVGPLGFLPSAVTAKHGLLNLGLKDQQFFFEWMKANLPNIGGDPDNVTIMGLSAGSHSIGHHLISYSPANKLISGPPPFQKAIIESGGATARAVFVPDHPLHELQLKEFLMQCGIYGVSDDELFDKLRDLPYSTVVSGAQAMWKTWSSTLRWPFQPVIDGPGGVIPDLPINSWRKGNVLRIPILTGFNTNEGAGFVPEYADDPSAVRTLMASIIPALNETDLGELDKLYPALDTTQGKTLYAAAGQSKRFGTQFWRLDDAYAHYAYICPVLQTATLASTADGAPPVYVYHYAARSSSFGAADHADEAPIVAHNLGAIGKYPGLVATADAMTGAWTRFAVTGDPNLSHSGAKAQFTWPRYTSPFNDNADADAGRLALFGEGNDEEMGFSGTRNRGTPAQSIALTKREMNQCKYWWPRVVLSEGYANGSTSFTPEEVTIKAKL</sequence>
<dbReference type="OMA" id="CRFWWDR"/>